<proteinExistence type="predicted"/>
<evidence type="ECO:0000313" key="1">
    <source>
        <dbReference type="EMBL" id="MPC14844.1"/>
    </source>
</evidence>
<gene>
    <name evidence="1" type="ORF">E2C01_007619</name>
</gene>
<accession>A0A5B7D1N5</accession>
<dbReference type="EMBL" id="VSRR010000383">
    <property type="protein sequence ID" value="MPC14844.1"/>
    <property type="molecule type" value="Genomic_DNA"/>
</dbReference>
<organism evidence="1 2">
    <name type="scientific">Portunus trituberculatus</name>
    <name type="common">Swimming crab</name>
    <name type="synonym">Neptunus trituberculatus</name>
    <dbReference type="NCBI Taxonomy" id="210409"/>
    <lineage>
        <taxon>Eukaryota</taxon>
        <taxon>Metazoa</taxon>
        <taxon>Ecdysozoa</taxon>
        <taxon>Arthropoda</taxon>
        <taxon>Crustacea</taxon>
        <taxon>Multicrustacea</taxon>
        <taxon>Malacostraca</taxon>
        <taxon>Eumalacostraca</taxon>
        <taxon>Eucarida</taxon>
        <taxon>Decapoda</taxon>
        <taxon>Pleocyemata</taxon>
        <taxon>Brachyura</taxon>
        <taxon>Eubrachyura</taxon>
        <taxon>Portunoidea</taxon>
        <taxon>Portunidae</taxon>
        <taxon>Portuninae</taxon>
        <taxon>Portunus</taxon>
    </lineage>
</organism>
<protein>
    <submittedName>
        <fullName evidence="1">Uncharacterized protein</fullName>
    </submittedName>
</protein>
<name>A0A5B7D1N5_PORTR</name>
<evidence type="ECO:0000313" key="2">
    <source>
        <dbReference type="Proteomes" id="UP000324222"/>
    </source>
</evidence>
<dbReference type="Proteomes" id="UP000324222">
    <property type="component" value="Unassembled WGS sequence"/>
</dbReference>
<keyword evidence="2" id="KW-1185">Reference proteome</keyword>
<dbReference type="AlphaFoldDB" id="A0A5B7D1N5"/>
<comment type="caution">
    <text evidence="1">The sequence shown here is derived from an EMBL/GenBank/DDBJ whole genome shotgun (WGS) entry which is preliminary data.</text>
</comment>
<sequence>MTPETARSCTIDAPIVFFCPPVPNFSHRACRGTTIVSFMSFQPQFYLADINQSPTGNLTY</sequence>
<reference evidence="1 2" key="1">
    <citation type="submission" date="2019-05" db="EMBL/GenBank/DDBJ databases">
        <title>Another draft genome of Portunus trituberculatus and its Hox gene families provides insights of decapod evolution.</title>
        <authorList>
            <person name="Jeong J.-H."/>
            <person name="Song I."/>
            <person name="Kim S."/>
            <person name="Choi T."/>
            <person name="Kim D."/>
            <person name="Ryu S."/>
            <person name="Kim W."/>
        </authorList>
    </citation>
    <scope>NUCLEOTIDE SEQUENCE [LARGE SCALE GENOMIC DNA]</scope>
    <source>
        <tissue evidence="1">Muscle</tissue>
    </source>
</reference>